<evidence type="ECO:0000313" key="2">
    <source>
        <dbReference type="Proteomes" id="UP000003688"/>
    </source>
</evidence>
<evidence type="ECO:0000313" key="1">
    <source>
        <dbReference type="EMBL" id="EEF57353.1"/>
    </source>
</evidence>
<name>B9XS21_PEDPL</name>
<reference evidence="1 2" key="1">
    <citation type="journal article" date="2011" name="J. Bacteriol.">
        <title>Genome sequence of 'Pedosphaera parvula' Ellin514, an aerobic Verrucomicrobial isolate from pasture soil.</title>
        <authorList>
            <person name="Kant R."/>
            <person name="van Passel M.W."/>
            <person name="Sangwan P."/>
            <person name="Palva A."/>
            <person name="Lucas S."/>
            <person name="Copeland A."/>
            <person name="Lapidus A."/>
            <person name="Glavina Del Rio T."/>
            <person name="Dalin E."/>
            <person name="Tice H."/>
            <person name="Bruce D."/>
            <person name="Goodwin L."/>
            <person name="Pitluck S."/>
            <person name="Chertkov O."/>
            <person name="Larimer F.W."/>
            <person name="Land M.L."/>
            <person name="Hauser L."/>
            <person name="Brettin T.S."/>
            <person name="Detter J.C."/>
            <person name="Han S."/>
            <person name="de Vos W.M."/>
            <person name="Janssen P.H."/>
            <person name="Smidt H."/>
        </authorList>
    </citation>
    <scope>NUCLEOTIDE SEQUENCE [LARGE SCALE GENOMIC DNA]</scope>
    <source>
        <strain evidence="1 2">Ellin514</strain>
    </source>
</reference>
<organism evidence="1 2">
    <name type="scientific">Pedosphaera parvula (strain Ellin514)</name>
    <dbReference type="NCBI Taxonomy" id="320771"/>
    <lineage>
        <taxon>Bacteria</taxon>
        <taxon>Pseudomonadati</taxon>
        <taxon>Verrucomicrobiota</taxon>
        <taxon>Pedosphaerae</taxon>
        <taxon>Pedosphaerales</taxon>
        <taxon>Pedosphaeraceae</taxon>
        <taxon>Pedosphaera</taxon>
    </lineage>
</organism>
<sequence length="51" mass="5498">MQKFLAGGLGITRLAGRQFGPAVQKAVAIDQDANQCHKLKIAEEKAGYKVK</sequence>
<dbReference type="Proteomes" id="UP000003688">
    <property type="component" value="Unassembled WGS sequence"/>
</dbReference>
<accession>B9XS21</accession>
<proteinExistence type="predicted"/>
<dbReference type="AlphaFoldDB" id="B9XS21"/>
<comment type="caution">
    <text evidence="1">The sequence shown here is derived from an EMBL/GenBank/DDBJ whole genome shotgun (WGS) entry which is preliminary data.</text>
</comment>
<keyword evidence="2" id="KW-1185">Reference proteome</keyword>
<dbReference type="EMBL" id="ABOX02000072">
    <property type="protein sequence ID" value="EEF57353.1"/>
    <property type="molecule type" value="Genomic_DNA"/>
</dbReference>
<dbReference type="STRING" id="320771.Cflav_PD0574"/>
<gene>
    <name evidence="1" type="ORF">Cflav_PD0574</name>
</gene>
<protein>
    <submittedName>
        <fullName evidence="1">Uncharacterized protein</fullName>
    </submittedName>
</protein>